<keyword evidence="1" id="KW-0472">Membrane</keyword>
<evidence type="ECO:0000313" key="3">
    <source>
        <dbReference type="Proteomes" id="UP001187682"/>
    </source>
</evidence>
<dbReference type="PANTHER" id="PTHR37919">
    <property type="entry name" value="PROTEIN CBG05606"/>
    <property type="match status" value="1"/>
</dbReference>
<proteinExistence type="predicted"/>
<dbReference type="Proteomes" id="UP001187682">
    <property type="component" value="Unassembled WGS sequence"/>
</dbReference>
<dbReference type="EMBL" id="ONZQ02000004">
    <property type="protein sequence ID" value="SPO00988.1"/>
    <property type="molecule type" value="Genomic_DNA"/>
</dbReference>
<dbReference type="PANTHER" id="PTHR37919:SF2">
    <property type="entry name" value="EXPERA DOMAIN-CONTAINING PROTEIN"/>
    <property type="match status" value="1"/>
</dbReference>
<comment type="caution">
    <text evidence="2">The sequence shown here is derived from an EMBL/GenBank/DDBJ whole genome shotgun (WGS) entry which is preliminary data.</text>
</comment>
<keyword evidence="1" id="KW-0812">Transmembrane</keyword>
<evidence type="ECO:0000256" key="1">
    <source>
        <dbReference type="SAM" id="Phobius"/>
    </source>
</evidence>
<keyword evidence="1" id="KW-1133">Transmembrane helix</keyword>
<protein>
    <recommendedName>
        <fullName evidence="4">Emopamil-binding protein</fullName>
    </recommendedName>
</protein>
<sequence>MVSTRSSSKRSSAGPDPTWSHKPTGLTLLWLAISLVLVAWDTGYVLLRPHTMEGGFLHEPIWVPYKLYGTIDHVYGWKAWDRGDGFTGAQGAMNLVETTMYLVYLWMWRQGKDTEGRITGRAGGLALLVGWAAAVMTLSKTVLYWLNEYYSGFDNIGHNDAVTLFFLWIIPNGAWLVLPSYMIYSMGGDILDAFTVASRTKSE</sequence>
<organism evidence="2 3">
    <name type="scientific">Cephalotrichum gorgonifer</name>
    <dbReference type="NCBI Taxonomy" id="2041049"/>
    <lineage>
        <taxon>Eukaryota</taxon>
        <taxon>Fungi</taxon>
        <taxon>Dikarya</taxon>
        <taxon>Ascomycota</taxon>
        <taxon>Pezizomycotina</taxon>
        <taxon>Sordariomycetes</taxon>
        <taxon>Hypocreomycetidae</taxon>
        <taxon>Microascales</taxon>
        <taxon>Microascaceae</taxon>
        <taxon>Cephalotrichum</taxon>
    </lineage>
</organism>
<name>A0AAE8STV6_9PEZI</name>
<accession>A0AAE8STV6</accession>
<evidence type="ECO:0000313" key="2">
    <source>
        <dbReference type="EMBL" id="SPO00988.1"/>
    </source>
</evidence>
<reference evidence="2" key="1">
    <citation type="submission" date="2018-03" db="EMBL/GenBank/DDBJ databases">
        <authorList>
            <person name="Guldener U."/>
        </authorList>
    </citation>
    <scope>NUCLEOTIDE SEQUENCE</scope>
</reference>
<feature type="transmembrane region" description="Helical" evidence="1">
    <location>
        <begin position="165"/>
        <end position="184"/>
    </location>
</feature>
<evidence type="ECO:0008006" key="4">
    <source>
        <dbReference type="Google" id="ProtNLM"/>
    </source>
</evidence>
<dbReference type="AlphaFoldDB" id="A0AAE8STV6"/>
<feature type="transmembrane region" description="Helical" evidence="1">
    <location>
        <begin position="125"/>
        <end position="145"/>
    </location>
</feature>
<gene>
    <name evidence="2" type="ORF">DNG_03737</name>
</gene>
<keyword evidence="3" id="KW-1185">Reference proteome</keyword>
<feature type="transmembrane region" description="Helical" evidence="1">
    <location>
        <begin position="28"/>
        <end position="47"/>
    </location>
</feature>